<gene>
    <name evidence="2" type="ORF">WJX74_010179</name>
</gene>
<name>A0AAW1S6I3_9CHLO</name>
<dbReference type="EMBL" id="JALJOS010000003">
    <property type="protein sequence ID" value="KAK9841690.1"/>
    <property type="molecule type" value="Genomic_DNA"/>
</dbReference>
<feature type="compositionally biased region" description="Polar residues" evidence="1">
    <location>
        <begin position="47"/>
        <end position="58"/>
    </location>
</feature>
<comment type="caution">
    <text evidence="2">The sequence shown here is derived from an EMBL/GenBank/DDBJ whole genome shotgun (WGS) entry which is preliminary data.</text>
</comment>
<evidence type="ECO:0000256" key="1">
    <source>
        <dbReference type="SAM" id="MobiDB-lite"/>
    </source>
</evidence>
<sequence>MIGGSTPLSSRHGLPAVRALNSACRLWPSVSSRHHLRVRAQADDQRQNSQDVQATNPQRAPPRPLGPADVRRDTAHILANQTSPEAVEEATRQKFLGRLAIVLLGAVLLGERITGEGFVQQLDLATNIPIWEQEPIVGLLVVGLLIGGLYPNKQGLAGNRLRKGGDRVRDLIQAASGRLACLVLAAIMVLETLTGKGALSLLNVETGIETLPEIEAIIAFLVVLFLTEEGKPSRSSD</sequence>
<feature type="region of interest" description="Disordered" evidence="1">
    <location>
        <begin position="39"/>
        <end position="69"/>
    </location>
</feature>
<evidence type="ECO:0000313" key="2">
    <source>
        <dbReference type="EMBL" id="KAK9841690.1"/>
    </source>
</evidence>
<dbReference type="Proteomes" id="UP001438707">
    <property type="component" value="Unassembled WGS sequence"/>
</dbReference>
<evidence type="ECO:0000313" key="3">
    <source>
        <dbReference type="Proteomes" id="UP001438707"/>
    </source>
</evidence>
<organism evidence="2 3">
    <name type="scientific">Apatococcus lobatus</name>
    <dbReference type="NCBI Taxonomy" id="904363"/>
    <lineage>
        <taxon>Eukaryota</taxon>
        <taxon>Viridiplantae</taxon>
        <taxon>Chlorophyta</taxon>
        <taxon>core chlorophytes</taxon>
        <taxon>Trebouxiophyceae</taxon>
        <taxon>Chlorellales</taxon>
        <taxon>Chlorellaceae</taxon>
        <taxon>Apatococcus</taxon>
    </lineage>
</organism>
<dbReference type="AlphaFoldDB" id="A0AAW1S6I3"/>
<proteinExistence type="predicted"/>
<accession>A0AAW1S6I3</accession>
<reference evidence="2 3" key="1">
    <citation type="journal article" date="2024" name="Nat. Commun.">
        <title>Phylogenomics reveals the evolutionary origins of lichenization in chlorophyte algae.</title>
        <authorList>
            <person name="Puginier C."/>
            <person name="Libourel C."/>
            <person name="Otte J."/>
            <person name="Skaloud P."/>
            <person name="Haon M."/>
            <person name="Grisel S."/>
            <person name="Petersen M."/>
            <person name="Berrin J.G."/>
            <person name="Delaux P.M."/>
            <person name="Dal Grande F."/>
            <person name="Keller J."/>
        </authorList>
    </citation>
    <scope>NUCLEOTIDE SEQUENCE [LARGE SCALE GENOMIC DNA]</scope>
    <source>
        <strain evidence="2 3">SAG 2145</strain>
    </source>
</reference>
<keyword evidence="3" id="KW-1185">Reference proteome</keyword>
<protein>
    <submittedName>
        <fullName evidence="2">Uncharacterized protein</fullName>
    </submittedName>
</protein>